<feature type="compositionally biased region" description="Acidic residues" evidence="6">
    <location>
        <begin position="116"/>
        <end position="128"/>
    </location>
</feature>
<evidence type="ECO:0000313" key="9">
    <source>
        <dbReference type="Proteomes" id="UP001153555"/>
    </source>
</evidence>
<dbReference type="GO" id="GO:0005634">
    <property type="term" value="C:nucleus"/>
    <property type="evidence" value="ECO:0007669"/>
    <property type="project" value="UniProtKB-SubCell"/>
</dbReference>
<dbReference type="PROSITE" id="PS50811">
    <property type="entry name" value="WRKY"/>
    <property type="match status" value="1"/>
</dbReference>
<feature type="region of interest" description="Disordered" evidence="6">
    <location>
        <begin position="89"/>
        <end position="149"/>
    </location>
</feature>
<dbReference type="Gene3D" id="2.20.25.80">
    <property type="entry name" value="WRKY domain"/>
    <property type="match status" value="1"/>
</dbReference>
<feature type="region of interest" description="Disordered" evidence="6">
    <location>
        <begin position="265"/>
        <end position="313"/>
    </location>
</feature>
<evidence type="ECO:0000256" key="2">
    <source>
        <dbReference type="ARBA" id="ARBA00023015"/>
    </source>
</evidence>
<keyword evidence="5" id="KW-0539">Nucleus</keyword>
<dbReference type="AlphaFoldDB" id="A0A9N7RHA1"/>
<evidence type="ECO:0000313" key="8">
    <source>
        <dbReference type="EMBL" id="CAA0829417.1"/>
    </source>
</evidence>
<dbReference type="PANTHER" id="PTHR31221:SF350">
    <property type="entry name" value="WRKY TRANSCRIPTION FACTOR 48-RELATED"/>
    <property type="match status" value="1"/>
</dbReference>
<feature type="domain" description="WRKY" evidence="7">
    <location>
        <begin position="158"/>
        <end position="223"/>
    </location>
</feature>
<evidence type="ECO:0000256" key="6">
    <source>
        <dbReference type="SAM" id="MobiDB-lite"/>
    </source>
</evidence>
<dbReference type="InterPro" id="IPR003657">
    <property type="entry name" value="WRKY_dom"/>
</dbReference>
<dbReference type="InterPro" id="IPR036576">
    <property type="entry name" value="WRKY_dom_sf"/>
</dbReference>
<keyword evidence="9" id="KW-1185">Reference proteome</keyword>
<feature type="compositionally biased region" description="Low complexity" evidence="6">
    <location>
        <begin position="92"/>
        <end position="105"/>
    </location>
</feature>
<dbReference type="Pfam" id="PF03106">
    <property type="entry name" value="WRKY"/>
    <property type="match status" value="1"/>
</dbReference>
<gene>
    <name evidence="8" type="ORF">SHERM_24992</name>
</gene>
<evidence type="ECO:0000256" key="3">
    <source>
        <dbReference type="ARBA" id="ARBA00023125"/>
    </source>
</evidence>
<accession>A0A9N7RHA1</accession>
<dbReference type="PANTHER" id="PTHR31221">
    <property type="entry name" value="WRKY TRANSCRIPTION FACTOR PROTEIN 1-RELATED"/>
    <property type="match status" value="1"/>
</dbReference>
<dbReference type="SUPFAM" id="SSF118290">
    <property type="entry name" value="WRKY DNA-binding domain"/>
    <property type="match status" value="1"/>
</dbReference>
<dbReference type="SMART" id="SM00774">
    <property type="entry name" value="WRKY"/>
    <property type="match status" value="1"/>
</dbReference>
<comment type="caution">
    <text evidence="8">The sequence shown here is derived from an EMBL/GenBank/DDBJ whole genome shotgun (WGS) entry which is preliminary data.</text>
</comment>
<evidence type="ECO:0000259" key="7">
    <source>
        <dbReference type="PROSITE" id="PS50811"/>
    </source>
</evidence>
<comment type="subcellular location">
    <subcellularLocation>
        <location evidence="1">Nucleus</location>
    </subcellularLocation>
</comment>
<dbReference type="FunFam" id="2.20.25.80:FF:000003">
    <property type="entry name" value="WRKY transcription factor 57"/>
    <property type="match status" value="1"/>
</dbReference>
<feature type="compositionally biased region" description="Basic and acidic residues" evidence="6">
    <location>
        <begin position="129"/>
        <end position="138"/>
    </location>
</feature>
<evidence type="ECO:0000256" key="4">
    <source>
        <dbReference type="ARBA" id="ARBA00023163"/>
    </source>
</evidence>
<dbReference type="OrthoDB" id="693960at2759"/>
<keyword evidence="4" id="KW-0804">Transcription</keyword>
<evidence type="ECO:0000256" key="5">
    <source>
        <dbReference type="ARBA" id="ARBA00023242"/>
    </source>
</evidence>
<name>A0A9N7RHA1_STRHE</name>
<evidence type="ECO:0000256" key="1">
    <source>
        <dbReference type="ARBA" id="ARBA00004123"/>
    </source>
</evidence>
<protein>
    <submittedName>
        <fullName evidence="8">Probable WRKY transcription factor 23</fullName>
    </submittedName>
</protein>
<proteinExistence type="predicted"/>
<dbReference type="InterPro" id="IPR044810">
    <property type="entry name" value="WRKY_plant"/>
</dbReference>
<sequence>MEEKRKMEKMMMDDTSSMYSMYSGMPNSGLLDRDSAGFEEHREMSSLGFLEMSGFEDLMLGDMDRDHLMVALESQQLPVEYSEAAVHTPNNSCSISSSSAELAAANGRHRKRVGGADEEDEEEEEEENQEKTEKEVLKPKKKKQKREKEPRFAFMTKSDVDHLDDGYRWRKYGQKAVKNSPFPRSYYRCTSTQCGVKKRVERSCEDPSIVVTTYEGTHTHTYPITPRGGFPGFSACDSSSRLAMPPQMLQYRLKTQQHYLPSLNISNKSFSSPPPQSVGERRICPSACPSQMRDQGLLQDMLPSEMLTEPKEE</sequence>
<organism evidence="8 9">
    <name type="scientific">Striga hermonthica</name>
    <name type="common">Purple witchweed</name>
    <name type="synonym">Buchnera hermonthica</name>
    <dbReference type="NCBI Taxonomy" id="68872"/>
    <lineage>
        <taxon>Eukaryota</taxon>
        <taxon>Viridiplantae</taxon>
        <taxon>Streptophyta</taxon>
        <taxon>Embryophyta</taxon>
        <taxon>Tracheophyta</taxon>
        <taxon>Spermatophyta</taxon>
        <taxon>Magnoliopsida</taxon>
        <taxon>eudicotyledons</taxon>
        <taxon>Gunneridae</taxon>
        <taxon>Pentapetalae</taxon>
        <taxon>asterids</taxon>
        <taxon>lamiids</taxon>
        <taxon>Lamiales</taxon>
        <taxon>Orobanchaceae</taxon>
        <taxon>Buchnereae</taxon>
        <taxon>Striga</taxon>
    </lineage>
</organism>
<reference evidence="8" key="1">
    <citation type="submission" date="2019-12" db="EMBL/GenBank/DDBJ databases">
        <authorList>
            <person name="Scholes J."/>
        </authorList>
    </citation>
    <scope>NUCLEOTIDE SEQUENCE</scope>
</reference>
<keyword evidence="2" id="KW-0805">Transcription regulation</keyword>
<dbReference type="Proteomes" id="UP001153555">
    <property type="component" value="Unassembled WGS sequence"/>
</dbReference>
<dbReference type="GO" id="GO:0003700">
    <property type="term" value="F:DNA-binding transcription factor activity"/>
    <property type="evidence" value="ECO:0007669"/>
    <property type="project" value="InterPro"/>
</dbReference>
<dbReference type="GO" id="GO:0043565">
    <property type="term" value="F:sequence-specific DNA binding"/>
    <property type="evidence" value="ECO:0007669"/>
    <property type="project" value="InterPro"/>
</dbReference>
<dbReference type="EMBL" id="CACSLK010027773">
    <property type="protein sequence ID" value="CAA0829417.1"/>
    <property type="molecule type" value="Genomic_DNA"/>
</dbReference>
<keyword evidence="3" id="KW-0238">DNA-binding</keyword>